<name>A0A0F9KF42_9ZZZZ</name>
<protein>
    <submittedName>
        <fullName evidence="1">Uncharacterized protein</fullName>
    </submittedName>
</protein>
<dbReference type="AlphaFoldDB" id="A0A0F9KF42"/>
<evidence type="ECO:0000313" key="1">
    <source>
        <dbReference type="EMBL" id="KKM80824.1"/>
    </source>
</evidence>
<organism evidence="1">
    <name type="scientific">marine sediment metagenome</name>
    <dbReference type="NCBI Taxonomy" id="412755"/>
    <lineage>
        <taxon>unclassified sequences</taxon>
        <taxon>metagenomes</taxon>
        <taxon>ecological metagenomes</taxon>
    </lineage>
</organism>
<comment type="caution">
    <text evidence="1">The sequence shown here is derived from an EMBL/GenBank/DDBJ whole genome shotgun (WGS) entry which is preliminary data.</text>
</comment>
<proteinExistence type="predicted"/>
<dbReference type="EMBL" id="LAZR01008122">
    <property type="protein sequence ID" value="KKM80824.1"/>
    <property type="molecule type" value="Genomic_DNA"/>
</dbReference>
<sequence length="138" mass="16589">MHNIVLLYTDPRNHEKFPKWIHSLDFGSRAFCREFRLYDIACQEQHQDKLLEHLKRYNKEGIIGLGAKKLKFTRKLIQWIMKLFKLKPINMDKIEKIPKKWFKPMSFAHGCSATCYLFPIGSYPDKKDPKNKFRNEMI</sequence>
<gene>
    <name evidence="1" type="ORF">LCGC14_1336000</name>
</gene>
<accession>A0A0F9KF42</accession>
<reference evidence="1" key="1">
    <citation type="journal article" date="2015" name="Nature">
        <title>Complex archaea that bridge the gap between prokaryotes and eukaryotes.</title>
        <authorList>
            <person name="Spang A."/>
            <person name="Saw J.H."/>
            <person name="Jorgensen S.L."/>
            <person name="Zaremba-Niedzwiedzka K."/>
            <person name="Martijn J."/>
            <person name="Lind A.E."/>
            <person name="van Eijk R."/>
            <person name="Schleper C."/>
            <person name="Guy L."/>
            <person name="Ettema T.J."/>
        </authorList>
    </citation>
    <scope>NUCLEOTIDE SEQUENCE</scope>
</reference>